<accession>A0A8B9R1U9</accession>
<feature type="compositionally biased region" description="Low complexity" evidence="1">
    <location>
        <begin position="1"/>
        <end position="13"/>
    </location>
</feature>
<dbReference type="PANTHER" id="PTHR33332">
    <property type="entry name" value="REVERSE TRANSCRIPTASE DOMAIN-CONTAINING PROTEIN"/>
    <property type="match status" value="1"/>
</dbReference>
<name>A0A8B9R1U9_ANAPL</name>
<organism evidence="2 3">
    <name type="scientific">Anas platyrhynchos</name>
    <name type="common">Mallard</name>
    <name type="synonym">Anas boschas</name>
    <dbReference type="NCBI Taxonomy" id="8839"/>
    <lineage>
        <taxon>Eukaryota</taxon>
        <taxon>Metazoa</taxon>
        <taxon>Chordata</taxon>
        <taxon>Craniata</taxon>
        <taxon>Vertebrata</taxon>
        <taxon>Euteleostomi</taxon>
        <taxon>Archelosauria</taxon>
        <taxon>Archosauria</taxon>
        <taxon>Dinosauria</taxon>
        <taxon>Saurischia</taxon>
        <taxon>Theropoda</taxon>
        <taxon>Coelurosauria</taxon>
        <taxon>Aves</taxon>
        <taxon>Neognathae</taxon>
        <taxon>Galloanserae</taxon>
        <taxon>Anseriformes</taxon>
        <taxon>Anatidae</taxon>
        <taxon>Anatinae</taxon>
        <taxon>Anas</taxon>
    </lineage>
</organism>
<protein>
    <submittedName>
        <fullName evidence="2">Uncharacterized protein</fullName>
    </submittedName>
</protein>
<reference evidence="2" key="1">
    <citation type="submission" date="2019-08" db="EMBL/GenBank/DDBJ databases">
        <title>Three high-quality genomes provides insights into domestication of ducks.</title>
        <authorList>
            <person name="Hou Z.C."/>
            <person name="Zhu F."/>
            <person name="Yin Z.T."/>
            <person name="Zhang F."/>
        </authorList>
    </citation>
    <scope>NUCLEOTIDE SEQUENCE [LARGE SCALE GENOMIC DNA]</scope>
</reference>
<reference evidence="2" key="3">
    <citation type="submission" date="2025-09" db="UniProtKB">
        <authorList>
            <consortium name="Ensembl"/>
        </authorList>
    </citation>
    <scope>IDENTIFICATION</scope>
</reference>
<dbReference type="Ensembl" id="ENSAPLT00020004379.1">
    <property type="protein sequence ID" value="ENSAPLP00020004061.1"/>
    <property type="gene ID" value="ENSAPLG00020003011.1"/>
</dbReference>
<evidence type="ECO:0000313" key="3">
    <source>
        <dbReference type="Proteomes" id="UP000694400"/>
    </source>
</evidence>
<feature type="region of interest" description="Disordered" evidence="1">
    <location>
        <begin position="1"/>
        <end position="82"/>
    </location>
</feature>
<reference evidence="2" key="2">
    <citation type="submission" date="2025-08" db="UniProtKB">
        <authorList>
            <consortium name="Ensembl"/>
        </authorList>
    </citation>
    <scope>IDENTIFICATION</scope>
</reference>
<evidence type="ECO:0000313" key="2">
    <source>
        <dbReference type="Ensembl" id="ENSAPLP00020004061.1"/>
    </source>
</evidence>
<evidence type="ECO:0000256" key="1">
    <source>
        <dbReference type="SAM" id="MobiDB-lite"/>
    </source>
</evidence>
<dbReference type="Proteomes" id="UP000694400">
    <property type="component" value="Chromosome 34"/>
</dbReference>
<proteinExistence type="predicted"/>
<feature type="compositionally biased region" description="Pro residues" evidence="1">
    <location>
        <begin position="14"/>
        <end position="29"/>
    </location>
</feature>
<dbReference type="AlphaFoldDB" id="A0A8B9R1U9"/>
<sequence length="275" mass="29763">MEPPGAAAGLGADPPAPAPSPDPPSPLPAAPKRRGPGPAPPRMAEPQPLFDDTSGGAAPPPHGPARAYGAPPAAPPASSPVSSLAAAYGSSLASQGRDIVDRNVRSGIRGGGGRIGGVGGAAGGYGGPHLEYCVQFWVPRYKKDMEVLERVQRRATKLVRGLENKSYEERLRELGLFSLEKRRLRGDLIALYRYLKRGCSEVGVGLFSHVPGDRTRGNGLKLRQGSFRLDLRKNFFTERVVRHWNRLPREVVESPSLEVFKRHLDVELRDMFNNI</sequence>